<reference evidence="2 3" key="1">
    <citation type="submission" date="2024-03" db="EMBL/GenBank/DDBJ databases">
        <title>Reference genomes for the five species model microbial community.</title>
        <authorList>
            <person name="Padfield D."/>
        </authorList>
    </citation>
    <scope>NUCLEOTIDE SEQUENCE [LARGE SCALE GENOMIC DNA]</scope>
    <source>
        <strain evidence="2 3">AB1</strain>
    </source>
</reference>
<gene>
    <name evidence="2" type="ORF">WHX56_22070</name>
</gene>
<keyword evidence="3" id="KW-1185">Reference proteome</keyword>
<evidence type="ECO:0000313" key="3">
    <source>
        <dbReference type="Proteomes" id="UP001456224"/>
    </source>
</evidence>
<proteinExistence type="predicted"/>
<dbReference type="EMBL" id="CP148753">
    <property type="protein sequence ID" value="WXR72320.1"/>
    <property type="molecule type" value="Genomic_DNA"/>
</dbReference>
<accession>A0ABZ2RW48</accession>
<keyword evidence="1" id="KW-0732">Signal</keyword>
<name>A0ABZ2RW48_9BURK</name>
<evidence type="ECO:0000313" key="2">
    <source>
        <dbReference type="EMBL" id="WXR72320.1"/>
    </source>
</evidence>
<feature type="signal peptide" evidence="1">
    <location>
        <begin position="1"/>
        <end position="28"/>
    </location>
</feature>
<evidence type="ECO:0000256" key="1">
    <source>
        <dbReference type="SAM" id="SignalP"/>
    </source>
</evidence>
<feature type="chain" id="PRO_5046213460" evidence="1">
    <location>
        <begin position="29"/>
        <end position="263"/>
    </location>
</feature>
<dbReference type="Proteomes" id="UP001456224">
    <property type="component" value="Chromosome"/>
</dbReference>
<sequence length="263" mass="28583">MNVSRIEGRLRSVAGCLALAALPSLVVAESAAAPFLGPAEEAMRAFLAQGKWSPTADDNSSGEVLQADFIKSLVEAYQANPADPIAVANLSPIPLALSVAEWGVSPTSNLPRDPAGKNWGPVESTGDGKHLMSYSKGGVGVMHQDSGGLARLMAYIEANHPDVVPAEHKNEFFRLKGVNFDKLYAAGGHCTKPLTEIQSDLSGAEFQDTKHTNYAGDDYCQKHLRPALELTPKDWQVYRHGMREALRHEDVQFRIMRDFANNE</sequence>
<organism evidence="2 3">
    <name type="scientific">Achromobacter veterisilvae</name>
    <dbReference type="NCBI Taxonomy" id="2069367"/>
    <lineage>
        <taxon>Bacteria</taxon>
        <taxon>Pseudomonadati</taxon>
        <taxon>Pseudomonadota</taxon>
        <taxon>Betaproteobacteria</taxon>
        <taxon>Burkholderiales</taxon>
        <taxon>Alcaligenaceae</taxon>
        <taxon>Achromobacter</taxon>
    </lineage>
</organism>
<dbReference type="RefSeq" id="WP_338879008.1">
    <property type="nucleotide sequence ID" value="NZ_CP148753.1"/>
</dbReference>
<protein>
    <submittedName>
        <fullName evidence="2">Uncharacterized protein</fullName>
    </submittedName>
</protein>